<protein>
    <submittedName>
        <fullName evidence="7">Uncharacterized protein LOC111016993</fullName>
    </submittedName>
</protein>
<evidence type="ECO:0000313" key="6">
    <source>
        <dbReference type="Proteomes" id="UP000504603"/>
    </source>
</evidence>
<evidence type="ECO:0000259" key="5">
    <source>
        <dbReference type="PROSITE" id="PS50600"/>
    </source>
</evidence>
<evidence type="ECO:0000256" key="2">
    <source>
        <dbReference type="ARBA" id="ARBA00022670"/>
    </source>
</evidence>
<sequence>MRFLNRAIEQPASDELEADEEVHQRLETAFEGQDRNTDRPTDNIGAPTAAEVDRNQDGEAIQNKEKKKKVNKKVLKRIKVLDTRVAVMDKKLEGVEGELKAVRGQVTGATRKTVYSIKNKAWFRNLLRPGNWCTAEVVDELFMLLRKKLEQRPDLCSRKFTTGDLVLANYFRRKDDLYACMQSDSSLPSKVAAEYDWDGRDESIMGYTDGTHTDYPLRWMEVDAIYIPFNIRGKHWVMVCIDLEEGEIVVWDSLNSMTTDHAMEDHLKVMHTIIPVMLFKCDVMKVQPNLPIQP</sequence>
<dbReference type="OrthoDB" id="1680482at2759"/>
<dbReference type="KEGG" id="mcha:111016993"/>
<dbReference type="InterPro" id="IPR003653">
    <property type="entry name" value="Peptidase_C48_C"/>
</dbReference>
<dbReference type="GO" id="GO:0006508">
    <property type="term" value="P:proteolysis"/>
    <property type="evidence" value="ECO:0007669"/>
    <property type="project" value="UniProtKB-KW"/>
</dbReference>
<feature type="region of interest" description="Disordered" evidence="4">
    <location>
        <begin position="1"/>
        <end position="48"/>
    </location>
</feature>
<feature type="domain" description="Ubiquitin-like protease family profile" evidence="5">
    <location>
        <begin position="117"/>
        <end position="294"/>
    </location>
</feature>
<evidence type="ECO:0000256" key="4">
    <source>
        <dbReference type="SAM" id="MobiDB-lite"/>
    </source>
</evidence>
<keyword evidence="2" id="KW-0645">Protease</keyword>
<dbReference type="Proteomes" id="UP000504603">
    <property type="component" value="Unplaced"/>
</dbReference>
<keyword evidence="3" id="KW-0378">Hydrolase</keyword>
<dbReference type="GO" id="GO:0008234">
    <property type="term" value="F:cysteine-type peptidase activity"/>
    <property type="evidence" value="ECO:0007669"/>
    <property type="project" value="InterPro"/>
</dbReference>
<feature type="compositionally biased region" description="Basic and acidic residues" evidence="4">
    <location>
        <begin position="21"/>
        <end position="41"/>
    </location>
</feature>
<name>A0A6J1D3R7_MOMCH</name>
<accession>A0A6J1D3R7</accession>
<keyword evidence="6" id="KW-1185">Reference proteome</keyword>
<dbReference type="InterPro" id="IPR038765">
    <property type="entry name" value="Papain-like_cys_pep_sf"/>
</dbReference>
<dbReference type="PROSITE" id="PS50600">
    <property type="entry name" value="ULP_PROTEASE"/>
    <property type="match status" value="1"/>
</dbReference>
<evidence type="ECO:0000313" key="7">
    <source>
        <dbReference type="RefSeq" id="XP_022148308.1"/>
    </source>
</evidence>
<dbReference type="Pfam" id="PF02902">
    <property type="entry name" value="Peptidase_C48"/>
    <property type="match status" value="1"/>
</dbReference>
<dbReference type="AlphaFoldDB" id="A0A6J1D3R7"/>
<dbReference type="SUPFAM" id="SSF54001">
    <property type="entry name" value="Cysteine proteinases"/>
    <property type="match status" value="1"/>
</dbReference>
<evidence type="ECO:0000256" key="1">
    <source>
        <dbReference type="ARBA" id="ARBA00005234"/>
    </source>
</evidence>
<dbReference type="RefSeq" id="XP_022148308.1">
    <property type="nucleotide sequence ID" value="XM_022292616.1"/>
</dbReference>
<dbReference type="Gene3D" id="3.40.395.10">
    <property type="entry name" value="Adenoviral Proteinase, Chain A"/>
    <property type="match status" value="1"/>
</dbReference>
<evidence type="ECO:0000256" key="3">
    <source>
        <dbReference type="ARBA" id="ARBA00022801"/>
    </source>
</evidence>
<comment type="similarity">
    <text evidence="1">Belongs to the peptidase C48 family.</text>
</comment>
<reference evidence="7" key="1">
    <citation type="submission" date="2025-08" db="UniProtKB">
        <authorList>
            <consortium name="RefSeq"/>
        </authorList>
    </citation>
    <scope>IDENTIFICATION</scope>
    <source>
        <strain evidence="7">OHB3-1</strain>
    </source>
</reference>
<gene>
    <name evidence="7" type="primary">LOC111016993</name>
</gene>
<proteinExistence type="inferred from homology"/>
<organism evidence="6 7">
    <name type="scientific">Momordica charantia</name>
    <name type="common">Bitter gourd</name>
    <name type="synonym">Balsam pear</name>
    <dbReference type="NCBI Taxonomy" id="3673"/>
    <lineage>
        <taxon>Eukaryota</taxon>
        <taxon>Viridiplantae</taxon>
        <taxon>Streptophyta</taxon>
        <taxon>Embryophyta</taxon>
        <taxon>Tracheophyta</taxon>
        <taxon>Spermatophyta</taxon>
        <taxon>Magnoliopsida</taxon>
        <taxon>eudicotyledons</taxon>
        <taxon>Gunneridae</taxon>
        <taxon>Pentapetalae</taxon>
        <taxon>rosids</taxon>
        <taxon>fabids</taxon>
        <taxon>Cucurbitales</taxon>
        <taxon>Cucurbitaceae</taxon>
        <taxon>Momordiceae</taxon>
        <taxon>Momordica</taxon>
    </lineage>
</organism>
<feature type="unsure residue" description="I or L" evidence="7">
    <location>
        <position position="177"/>
    </location>
</feature>